<evidence type="ECO:0000256" key="6">
    <source>
        <dbReference type="SAM" id="Coils"/>
    </source>
</evidence>
<evidence type="ECO:0000313" key="9">
    <source>
        <dbReference type="EMBL" id="KAG2215027.1"/>
    </source>
</evidence>
<keyword evidence="3" id="KW-0238">DNA-binding</keyword>
<dbReference type="InterPro" id="IPR004827">
    <property type="entry name" value="bZIP"/>
</dbReference>
<protein>
    <recommendedName>
        <fullName evidence="8">BZIP domain-containing protein</fullName>
    </recommendedName>
</protein>
<dbReference type="PANTHER" id="PTHR13044:SF14">
    <property type="entry name" value="CRYPTOCEPHAL, ISOFORM A"/>
    <property type="match status" value="1"/>
</dbReference>
<reference evidence="9 10" key="1">
    <citation type="submission" date="2020-12" db="EMBL/GenBank/DDBJ databases">
        <title>Metabolic potential, ecology and presence of endohyphal bacteria is reflected in genomic diversity of Mucoromycotina.</title>
        <authorList>
            <person name="Muszewska A."/>
            <person name="Okrasinska A."/>
            <person name="Steczkiewicz K."/>
            <person name="Drgas O."/>
            <person name="Orlowska M."/>
            <person name="Perlinska-Lenart U."/>
            <person name="Aleksandrzak-Piekarczyk T."/>
            <person name="Szatraj K."/>
            <person name="Zielenkiewicz U."/>
            <person name="Pilsyk S."/>
            <person name="Malc E."/>
            <person name="Mieczkowski P."/>
            <person name="Kruszewska J.S."/>
            <person name="Biernat P."/>
            <person name="Pawlowska J."/>
        </authorList>
    </citation>
    <scope>NUCLEOTIDE SEQUENCE [LARGE SCALE GENOMIC DNA]</scope>
    <source>
        <strain evidence="9 10">CBS 142.35</strain>
    </source>
</reference>
<name>A0A8H7RPY8_9FUNG</name>
<accession>A0A8H7RPY8</accession>
<keyword evidence="5" id="KW-0539">Nucleus</keyword>
<comment type="subcellular location">
    <subcellularLocation>
        <location evidence="1">Nucleus</location>
    </subcellularLocation>
</comment>
<evidence type="ECO:0000256" key="3">
    <source>
        <dbReference type="ARBA" id="ARBA00023125"/>
    </source>
</evidence>
<dbReference type="SUPFAM" id="SSF57959">
    <property type="entry name" value="Leucine zipper domain"/>
    <property type="match status" value="1"/>
</dbReference>
<dbReference type="SMART" id="SM00338">
    <property type="entry name" value="BRLZ"/>
    <property type="match status" value="1"/>
</dbReference>
<evidence type="ECO:0000259" key="8">
    <source>
        <dbReference type="PROSITE" id="PS50217"/>
    </source>
</evidence>
<dbReference type="GO" id="GO:0000977">
    <property type="term" value="F:RNA polymerase II transcription regulatory region sequence-specific DNA binding"/>
    <property type="evidence" value="ECO:0007669"/>
    <property type="project" value="TreeGrafter"/>
</dbReference>
<feature type="coiled-coil region" evidence="6">
    <location>
        <begin position="258"/>
        <end position="299"/>
    </location>
</feature>
<dbReference type="GO" id="GO:0005634">
    <property type="term" value="C:nucleus"/>
    <property type="evidence" value="ECO:0007669"/>
    <property type="project" value="UniProtKB-SubCell"/>
</dbReference>
<sequence length="303" mass="34488">MSSYGLSDFGSPLDSLVFDTIVDTEQTERDAAEELALWSNAQFTFDVNPGKQVGPEEEKLKNNESNIKEECPSDMLDPITYEKLVEYLDYELPQQQQQQQQQQQIVVVEQQQQQQQQPIHYSSTITPIAPAPSINNNSTLMTATTPTPLPANMNGYVPVYPTKISRQPTLLPKPMNPSSPLVSTSSPLIPTTTTTTTMSNSSSHSSPLLQKPIRKTKKRPINLTMEDKNEDQIAADEDKRRRNTAASARFRIKKKMREQAMEQNVQEMKAKSDRLQNRVNELELEVKWLRNLLIEKRENNNTQ</sequence>
<dbReference type="Pfam" id="PF07716">
    <property type="entry name" value="bZIP_2"/>
    <property type="match status" value="1"/>
</dbReference>
<keyword evidence="10" id="KW-1185">Reference proteome</keyword>
<dbReference type="CDD" id="cd14705">
    <property type="entry name" value="bZIP_Zip1"/>
    <property type="match status" value="1"/>
</dbReference>
<dbReference type="InterPro" id="IPR046347">
    <property type="entry name" value="bZIP_sf"/>
</dbReference>
<evidence type="ECO:0000313" key="10">
    <source>
        <dbReference type="Proteomes" id="UP000646827"/>
    </source>
</evidence>
<feature type="domain" description="BZIP" evidence="8">
    <location>
        <begin position="237"/>
        <end position="296"/>
    </location>
</feature>
<dbReference type="GO" id="GO:0001228">
    <property type="term" value="F:DNA-binding transcription activator activity, RNA polymerase II-specific"/>
    <property type="evidence" value="ECO:0007669"/>
    <property type="project" value="TreeGrafter"/>
</dbReference>
<dbReference type="Gene3D" id="1.20.5.170">
    <property type="match status" value="1"/>
</dbReference>
<dbReference type="Proteomes" id="UP000646827">
    <property type="component" value="Unassembled WGS sequence"/>
</dbReference>
<evidence type="ECO:0000256" key="2">
    <source>
        <dbReference type="ARBA" id="ARBA00023015"/>
    </source>
</evidence>
<evidence type="ECO:0000256" key="5">
    <source>
        <dbReference type="ARBA" id="ARBA00023242"/>
    </source>
</evidence>
<dbReference type="PROSITE" id="PS00036">
    <property type="entry name" value="BZIP_BASIC"/>
    <property type="match status" value="1"/>
</dbReference>
<dbReference type="EMBL" id="JAEPRB010000552">
    <property type="protein sequence ID" value="KAG2215027.1"/>
    <property type="molecule type" value="Genomic_DNA"/>
</dbReference>
<keyword evidence="4" id="KW-0804">Transcription</keyword>
<feature type="compositionally biased region" description="Basic and acidic residues" evidence="7">
    <location>
        <begin position="54"/>
        <end position="71"/>
    </location>
</feature>
<evidence type="ECO:0000256" key="7">
    <source>
        <dbReference type="SAM" id="MobiDB-lite"/>
    </source>
</evidence>
<proteinExistence type="predicted"/>
<organism evidence="9 10">
    <name type="scientific">Circinella minor</name>
    <dbReference type="NCBI Taxonomy" id="1195481"/>
    <lineage>
        <taxon>Eukaryota</taxon>
        <taxon>Fungi</taxon>
        <taxon>Fungi incertae sedis</taxon>
        <taxon>Mucoromycota</taxon>
        <taxon>Mucoromycotina</taxon>
        <taxon>Mucoromycetes</taxon>
        <taxon>Mucorales</taxon>
        <taxon>Lichtheimiaceae</taxon>
        <taxon>Circinella</taxon>
    </lineage>
</organism>
<dbReference type="OrthoDB" id="1939598at2759"/>
<evidence type="ECO:0000256" key="1">
    <source>
        <dbReference type="ARBA" id="ARBA00004123"/>
    </source>
</evidence>
<comment type="caution">
    <text evidence="9">The sequence shown here is derived from an EMBL/GenBank/DDBJ whole genome shotgun (WGS) entry which is preliminary data.</text>
</comment>
<feature type="region of interest" description="Disordered" evidence="7">
    <location>
        <begin position="50"/>
        <end position="72"/>
    </location>
</feature>
<keyword evidence="6" id="KW-0175">Coiled coil</keyword>
<dbReference type="PANTHER" id="PTHR13044">
    <property type="entry name" value="ACTIVATING TRANSCRIPTION FACTOR ATF 4/5"/>
    <property type="match status" value="1"/>
</dbReference>
<keyword evidence="2" id="KW-0805">Transcription regulation</keyword>
<dbReference type="PROSITE" id="PS50217">
    <property type="entry name" value="BZIP"/>
    <property type="match status" value="1"/>
</dbReference>
<gene>
    <name evidence="9" type="ORF">INT45_010272</name>
</gene>
<evidence type="ECO:0000256" key="4">
    <source>
        <dbReference type="ARBA" id="ARBA00023163"/>
    </source>
</evidence>
<dbReference type="AlphaFoldDB" id="A0A8H7RPY8"/>